<keyword evidence="2" id="KW-1185">Reference proteome</keyword>
<dbReference type="Proteomes" id="UP000784294">
    <property type="component" value="Unassembled WGS sequence"/>
</dbReference>
<dbReference type="EMBL" id="CAAALY010019196">
    <property type="protein sequence ID" value="VEL13864.1"/>
    <property type="molecule type" value="Genomic_DNA"/>
</dbReference>
<protein>
    <submittedName>
        <fullName evidence="1">Uncharacterized protein</fullName>
    </submittedName>
</protein>
<name>A0A3S4ZKK8_9PLAT</name>
<proteinExistence type="predicted"/>
<evidence type="ECO:0000313" key="1">
    <source>
        <dbReference type="EMBL" id="VEL13864.1"/>
    </source>
</evidence>
<sequence>MLNCTDNCNLWLGVIFRLGCNQIIYGEFLGVFVFFISKLSATLSFRLTCFALDLLLLDASQRVSTSLILSGSPSTRINYLTLACSLVNRLTRNWSAGDDLRKRLAARRAALYIEAKVKQRCVRDRLQQEVAGKPKKVGKASLDDKDLPELIDPAIEDELDWRLRFPETGARLAFSELRTATVTDGSCPTFHGPGDVSGSFYTETQIDQVIYCVNSFSNS</sequence>
<comment type="caution">
    <text evidence="1">The sequence shown here is derived from an EMBL/GenBank/DDBJ whole genome shotgun (WGS) entry which is preliminary data.</text>
</comment>
<evidence type="ECO:0000313" key="2">
    <source>
        <dbReference type="Proteomes" id="UP000784294"/>
    </source>
</evidence>
<reference evidence="1" key="1">
    <citation type="submission" date="2018-11" db="EMBL/GenBank/DDBJ databases">
        <authorList>
            <consortium name="Pathogen Informatics"/>
        </authorList>
    </citation>
    <scope>NUCLEOTIDE SEQUENCE</scope>
</reference>
<dbReference type="OrthoDB" id="10691533at2759"/>
<gene>
    <name evidence="1" type="ORF">PXEA_LOCUS7304</name>
</gene>
<organism evidence="1 2">
    <name type="scientific">Protopolystoma xenopodis</name>
    <dbReference type="NCBI Taxonomy" id="117903"/>
    <lineage>
        <taxon>Eukaryota</taxon>
        <taxon>Metazoa</taxon>
        <taxon>Spiralia</taxon>
        <taxon>Lophotrochozoa</taxon>
        <taxon>Platyhelminthes</taxon>
        <taxon>Monogenea</taxon>
        <taxon>Polyopisthocotylea</taxon>
        <taxon>Polystomatidea</taxon>
        <taxon>Polystomatidae</taxon>
        <taxon>Protopolystoma</taxon>
    </lineage>
</organism>
<dbReference type="AlphaFoldDB" id="A0A3S4ZKK8"/>
<accession>A0A3S4ZKK8</accession>